<dbReference type="Pfam" id="PF04072">
    <property type="entry name" value="LCM"/>
    <property type="match status" value="1"/>
</dbReference>
<comment type="similarity">
    <text evidence="3">Belongs to the methyltransferase superfamily. LCMT family.</text>
</comment>
<comment type="pathway">
    <text evidence="2">tRNA modification; wybutosine-tRNA(Phe) biosynthesis.</text>
</comment>
<accession>A0AAD9NNA1</accession>
<evidence type="ECO:0000256" key="13">
    <source>
        <dbReference type="ARBA" id="ARBA00049250"/>
    </source>
</evidence>
<evidence type="ECO:0000256" key="4">
    <source>
        <dbReference type="ARBA" id="ARBA00012155"/>
    </source>
</evidence>
<dbReference type="EC" id="2.3.1.231" evidence="4"/>
<dbReference type="Gene3D" id="3.40.50.150">
    <property type="entry name" value="Vaccinia Virus protein VP39"/>
    <property type="match status" value="1"/>
</dbReference>
<reference evidence="14" key="1">
    <citation type="journal article" date="2023" name="Mol. Biol. Evol.">
        <title>Third-Generation Sequencing Reveals the Adaptive Role of the Epigenome in Three Deep-Sea Polychaetes.</title>
        <authorList>
            <person name="Perez M."/>
            <person name="Aroh O."/>
            <person name="Sun Y."/>
            <person name="Lan Y."/>
            <person name="Juniper S.K."/>
            <person name="Young C.R."/>
            <person name="Angers B."/>
            <person name="Qian P.Y."/>
        </authorList>
    </citation>
    <scope>NUCLEOTIDE SEQUENCE</scope>
    <source>
        <strain evidence="14">R07B-5</strain>
    </source>
</reference>
<keyword evidence="7" id="KW-0489">Methyltransferase</keyword>
<evidence type="ECO:0000256" key="2">
    <source>
        <dbReference type="ARBA" id="ARBA00004797"/>
    </source>
</evidence>
<dbReference type="EMBL" id="JAODUO010000781">
    <property type="protein sequence ID" value="KAK2174713.1"/>
    <property type="molecule type" value="Genomic_DNA"/>
</dbReference>
<dbReference type="InterPro" id="IPR029063">
    <property type="entry name" value="SAM-dependent_MTases_sf"/>
</dbReference>
<sequence length="788" mass="87145">MVDAGYFKDDFVNHFVNKRSRRSPLINRGYYVRAAAMEHVFQGFFETCQHEKKQVVSLGAGFDSAYFRLKSQGHLENTTYFEVDFPELMQRKKALIQTSPALREMLSDATETSQDIILNCTDYKLLGVDLTQLDLLDQCLAAANIDQSLPTLILSEVVLTYLDPQGSSSVIQWMAAYFESAVFVSYEQVSPCDSFGIVMMNHFCKLRSPLRTIDTFPSGESQVERYTRLGWSCAIAVDMNYFYTSVLTSPERQRVECLEAFDEFEEWHLKCSHYILLTAFKGACLSLRHTLWPYITAEAETTGTVFIQDNSTHVGDSSHQPTDGDGGVCVSCGVVTLQSQTQCRRCGGADLTLGSLRDSAASCHRTNTVVTCGKHIRNDVSSSSTNAQSGRRDREVEWTPLPPVEGAQRFGHSSAVVGSHFVITVGGFGADGGRHCRMRTLLAHHALNGTVVDIKVTGEHGCDIGNPFECMYHTLTPVGSTSLLLFGGRLSPTRPCLQSFLLEFWLGENQNLDTENGMEDVSSVRDDVTTLGGGNIAEIGSCVGPEHCSTQNSDQNTVLMKCVCQKLPTDGACPSPRWRHSAVSISIDKSPHVVVFGGMSDSQTAFNDCYMFDVQQHCWSKLDCDGEIPEPRHSHTATHWNGCMVIACGLASDLLPLKSIFRLDVVSRNWTELTILGNGLRPRYSHVATLIGDCLALIGGVCLTLPPPGVDVRQPCHRRSPGICSAATGFVESDNAARPLWYFIHSSTHGTTDCCSRWRRKLFLLWHSSQCDARLIDTARRIVRNVTL</sequence>
<comment type="catalytic activity">
    <reaction evidence="1">
        <text>7-[(3S)-3-amino-3-carboxypropyl]wyosine(37) in tRNA(Phe) + S-adenosyl-L-methionine = 7-[(3S)-(3-amino-3-methoxycarbonyl)propyl]wyosine(37) in tRNA(Phe) + S-adenosyl-L-homocysteine</text>
        <dbReference type="Rhea" id="RHEA:36903"/>
        <dbReference type="Rhea" id="RHEA-COMP:10379"/>
        <dbReference type="Rhea" id="RHEA-COMP:11844"/>
        <dbReference type="ChEBI" id="CHEBI:57856"/>
        <dbReference type="ChEBI" id="CHEBI:59789"/>
        <dbReference type="ChEBI" id="CHEBI:73543"/>
        <dbReference type="ChEBI" id="CHEBI:74275"/>
        <dbReference type="EC" id="2.1.1.290"/>
    </reaction>
</comment>
<evidence type="ECO:0000256" key="10">
    <source>
        <dbReference type="ARBA" id="ARBA00022694"/>
    </source>
</evidence>
<dbReference type="PANTHER" id="PTHR46529">
    <property type="entry name" value="TRNA WYBUTOSINE-SYNTHESIZING PROTEIN 4"/>
    <property type="match status" value="1"/>
</dbReference>
<evidence type="ECO:0000256" key="11">
    <source>
        <dbReference type="ARBA" id="ARBA00029750"/>
    </source>
</evidence>
<keyword evidence="9" id="KW-0949">S-adenosyl-L-methionine</keyword>
<keyword evidence="10" id="KW-0819">tRNA processing</keyword>
<evidence type="ECO:0000256" key="6">
    <source>
        <dbReference type="ARBA" id="ARBA00018045"/>
    </source>
</evidence>
<name>A0AAD9NNA1_RIDPI</name>
<evidence type="ECO:0000256" key="12">
    <source>
        <dbReference type="ARBA" id="ARBA00030847"/>
    </source>
</evidence>
<proteinExistence type="inferred from homology"/>
<keyword evidence="15" id="KW-1185">Reference proteome</keyword>
<dbReference type="GO" id="GO:0008175">
    <property type="term" value="F:tRNA methyltransferase activity"/>
    <property type="evidence" value="ECO:0007669"/>
    <property type="project" value="TreeGrafter"/>
</dbReference>
<dbReference type="Pfam" id="PF24681">
    <property type="entry name" value="Kelch_KLHDC2_KLHL20_DRC7"/>
    <property type="match status" value="1"/>
</dbReference>
<gene>
    <name evidence="14" type="ORF">NP493_782g01084</name>
</gene>
<organism evidence="14 15">
    <name type="scientific">Ridgeia piscesae</name>
    <name type="common">Tubeworm</name>
    <dbReference type="NCBI Taxonomy" id="27915"/>
    <lineage>
        <taxon>Eukaryota</taxon>
        <taxon>Metazoa</taxon>
        <taxon>Spiralia</taxon>
        <taxon>Lophotrochozoa</taxon>
        <taxon>Annelida</taxon>
        <taxon>Polychaeta</taxon>
        <taxon>Sedentaria</taxon>
        <taxon>Canalipalpata</taxon>
        <taxon>Sabellida</taxon>
        <taxon>Siboglinidae</taxon>
        <taxon>Ridgeia</taxon>
    </lineage>
</organism>
<evidence type="ECO:0000256" key="1">
    <source>
        <dbReference type="ARBA" id="ARBA00001806"/>
    </source>
</evidence>
<evidence type="ECO:0000313" key="14">
    <source>
        <dbReference type="EMBL" id="KAK2174713.1"/>
    </source>
</evidence>
<evidence type="ECO:0000256" key="7">
    <source>
        <dbReference type="ARBA" id="ARBA00022603"/>
    </source>
</evidence>
<keyword evidence="8" id="KW-0808">Transferase</keyword>
<evidence type="ECO:0000256" key="5">
    <source>
        <dbReference type="ARBA" id="ARBA00012779"/>
    </source>
</evidence>
<dbReference type="PANTHER" id="PTHR46529:SF1">
    <property type="entry name" value="TRNA WYBUTOSINE-SYNTHESIZING PROTEIN 4"/>
    <property type="match status" value="1"/>
</dbReference>
<evidence type="ECO:0000256" key="8">
    <source>
        <dbReference type="ARBA" id="ARBA00022679"/>
    </source>
</evidence>
<dbReference type="SUPFAM" id="SSF117281">
    <property type="entry name" value="Kelch motif"/>
    <property type="match status" value="1"/>
</dbReference>
<dbReference type="EC" id="2.1.1.290" evidence="5"/>
<dbReference type="InterPro" id="IPR007213">
    <property type="entry name" value="Ppm1/Ppm2/Tcmp"/>
</dbReference>
<evidence type="ECO:0000313" key="15">
    <source>
        <dbReference type="Proteomes" id="UP001209878"/>
    </source>
</evidence>
<comment type="caution">
    <text evidence="14">The sequence shown here is derived from an EMBL/GenBank/DDBJ whole genome shotgun (WGS) entry which is preliminary data.</text>
</comment>
<dbReference type="SUPFAM" id="SSF53335">
    <property type="entry name" value="S-adenosyl-L-methionine-dependent methyltransferases"/>
    <property type="match status" value="1"/>
</dbReference>
<dbReference type="InterPro" id="IPR015915">
    <property type="entry name" value="Kelch-typ_b-propeller"/>
</dbReference>
<evidence type="ECO:0000256" key="3">
    <source>
        <dbReference type="ARBA" id="ARBA00010703"/>
    </source>
</evidence>
<protein>
    <recommendedName>
        <fullName evidence="6">tRNA wybutosine-synthesizing protein 4</fullName>
        <ecNumber evidence="5">2.1.1.290</ecNumber>
        <ecNumber evidence="4">2.3.1.231</ecNumber>
    </recommendedName>
    <alternativeName>
        <fullName evidence="12">tRNA(Phe) (7-(3-amino-3-(methoxycarbonyl)propyl)wyosine(37)-N)-methoxycarbonyltransferase</fullName>
    </alternativeName>
    <alternativeName>
        <fullName evidence="11">tRNA(Phe) (7-(3-amino-3-carboxypropyl)wyosine(37)-O)-methyltransferase</fullName>
    </alternativeName>
</protein>
<dbReference type="GO" id="GO:0030488">
    <property type="term" value="P:tRNA methylation"/>
    <property type="evidence" value="ECO:0007669"/>
    <property type="project" value="TreeGrafter"/>
</dbReference>
<dbReference type="Gene3D" id="2.120.10.80">
    <property type="entry name" value="Kelch-type beta propeller"/>
    <property type="match status" value="1"/>
</dbReference>
<dbReference type="GO" id="GO:0031591">
    <property type="term" value="P:wybutosine biosynthetic process"/>
    <property type="evidence" value="ECO:0007669"/>
    <property type="project" value="TreeGrafter"/>
</dbReference>
<comment type="catalytic activity">
    <reaction evidence="13">
        <text>7-[(3S)-(3-amino-3-methoxycarbonyl)propyl]wyosine(37) in tRNA(Phe) + S-adenosyl-L-methionine + CO2 = wybutosine(37) in tRNA(Phe) + S-adenosyl-L-homocysteine + 2 H(+)</text>
        <dbReference type="Rhea" id="RHEA:37119"/>
        <dbReference type="Rhea" id="RHEA-COMP:11844"/>
        <dbReference type="Rhea" id="RHEA-COMP:11847"/>
        <dbReference type="ChEBI" id="CHEBI:15378"/>
        <dbReference type="ChEBI" id="CHEBI:16526"/>
        <dbReference type="ChEBI" id="CHEBI:57856"/>
        <dbReference type="ChEBI" id="CHEBI:59789"/>
        <dbReference type="ChEBI" id="CHEBI:73544"/>
        <dbReference type="ChEBI" id="CHEBI:74275"/>
        <dbReference type="EC" id="2.3.1.231"/>
    </reaction>
</comment>
<dbReference type="AlphaFoldDB" id="A0AAD9NNA1"/>
<dbReference type="Proteomes" id="UP001209878">
    <property type="component" value="Unassembled WGS sequence"/>
</dbReference>
<evidence type="ECO:0000256" key="9">
    <source>
        <dbReference type="ARBA" id="ARBA00022691"/>
    </source>
</evidence>